<dbReference type="InterPro" id="IPR013378">
    <property type="entry name" value="InlB-like_B-rpt"/>
</dbReference>
<dbReference type="Pfam" id="PF09479">
    <property type="entry name" value="Flg_new"/>
    <property type="match status" value="1"/>
</dbReference>
<reference evidence="3" key="1">
    <citation type="submission" date="2011-02" db="EMBL/GenBank/DDBJ databases">
        <title>Complete sequence of Spirochaeta sp. Buddy.</title>
        <authorList>
            <person name="Lucas S."/>
            <person name="Copeland A."/>
            <person name="Lapidus A."/>
            <person name="Cheng J.-F."/>
            <person name="Goodwin L."/>
            <person name="Pitluck S."/>
            <person name="Zeytun A."/>
            <person name="Detter J.C."/>
            <person name="Han C."/>
            <person name="Tapia R."/>
            <person name="Land M."/>
            <person name="Hauser L."/>
            <person name="Kyrpides N."/>
            <person name="Ivanova N."/>
            <person name="Mikhailova N."/>
            <person name="Pagani I."/>
            <person name="Ritalahti K.M."/>
            <person name="Loeffler F.E."/>
            <person name="Woyke T."/>
        </authorList>
    </citation>
    <scope>NUCLEOTIDE SEQUENCE [LARGE SCALE GENOMIC DNA]</scope>
    <source>
        <strain evidence="3">ATCC BAA-1886 / DSM 22777 / Buddy</strain>
    </source>
</reference>
<evidence type="ECO:0000313" key="2">
    <source>
        <dbReference type="EMBL" id="ADY13389.1"/>
    </source>
</evidence>
<evidence type="ECO:0000313" key="3">
    <source>
        <dbReference type="Proteomes" id="UP000008466"/>
    </source>
</evidence>
<sequence length="297" mass="32504">MKAGKLVVCIGLLLVVFTGCSDMINELANRQVTVTFDDQGADSNVYPASKNVLRTAGTDTVGSLPTPPGKRGDTFGGWYTQVNGGRTAFDASTPLTEDITVYANWIPDYVPGDTGPAGGIVFYDKGTYQDEWRFLEAAPSDITSEFDTTRPYIHFYGLYRSTPGGANLAVGTGTAIGTGKANTEALVNAMGTSAYYISDYDPMVYSPTEHYAARACSLYANGGYTDWFLPSKDELNVMYENLYHIEVPIGGLTDSYYWSSSELENSSFYAMLQFFTNGMQSMNPRDGMYRVRPARAF</sequence>
<dbReference type="OrthoDB" id="9812707at2"/>
<dbReference type="NCBIfam" id="TIGR02543">
    <property type="entry name" value="List_Bact_rpt"/>
    <property type="match status" value="1"/>
</dbReference>
<dbReference type="InterPro" id="IPR042229">
    <property type="entry name" value="Listeria/Bacterioides_rpt_sf"/>
</dbReference>
<comment type="subcellular location">
    <subcellularLocation>
        <location evidence="1">Cell envelope</location>
    </subcellularLocation>
</comment>
<gene>
    <name evidence="2" type="ordered locus">SpiBuddy_1564</name>
</gene>
<dbReference type="GO" id="GO:0030313">
    <property type="term" value="C:cell envelope"/>
    <property type="evidence" value="ECO:0007669"/>
    <property type="project" value="UniProtKB-SubCell"/>
</dbReference>
<name>F0RZA8_SPHGB</name>
<dbReference type="STRING" id="158189.SpiBuddy_1564"/>
<dbReference type="Gene3D" id="2.60.40.4270">
    <property type="entry name" value="Listeria-Bacteroides repeat domain"/>
    <property type="match status" value="1"/>
</dbReference>
<organism evidence="2 3">
    <name type="scientific">Sphaerochaeta globosa (strain ATCC BAA-1886 / DSM 22777 / Buddy)</name>
    <name type="common">Spirochaeta sp. (strain Buddy)</name>
    <dbReference type="NCBI Taxonomy" id="158189"/>
    <lineage>
        <taxon>Bacteria</taxon>
        <taxon>Pseudomonadati</taxon>
        <taxon>Spirochaetota</taxon>
        <taxon>Spirochaetia</taxon>
        <taxon>Spirochaetales</taxon>
        <taxon>Sphaerochaetaceae</taxon>
        <taxon>Sphaerochaeta</taxon>
    </lineage>
</organism>
<proteinExistence type="predicted"/>
<dbReference type="RefSeq" id="WP_013607239.1">
    <property type="nucleotide sequence ID" value="NC_015152.1"/>
</dbReference>
<dbReference type="EMBL" id="CP002541">
    <property type="protein sequence ID" value="ADY13389.1"/>
    <property type="molecule type" value="Genomic_DNA"/>
</dbReference>
<protein>
    <submittedName>
        <fullName evidence="2">Cell wall/surface repeat protein</fullName>
    </submittedName>
</protein>
<evidence type="ECO:0000256" key="1">
    <source>
        <dbReference type="ARBA" id="ARBA00004196"/>
    </source>
</evidence>
<dbReference type="PROSITE" id="PS51257">
    <property type="entry name" value="PROKAR_LIPOPROTEIN"/>
    <property type="match status" value="1"/>
</dbReference>
<dbReference type="eggNOG" id="COG1357">
    <property type="taxonomic scope" value="Bacteria"/>
</dbReference>
<accession>F0RZA8</accession>
<keyword evidence="3" id="KW-1185">Reference proteome</keyword>
<dbReference type="KEGG" id="sbu:SpiBuddy_1564"/>
<dbReference type="HOGENOM" id="CLU_936589_0_0_12"/>
<dbReference type="Proteomes" id="UP000008466">
    <property type="component" value="Chromosome"/>
</dbReference>
<dbReference type="AlphaFoldDB" id="F0RZA8"/>